<dbReference type="AlphaFoldDB" id="A0A1G2BEN1"/>
<sequence>MLISKSDTEKISNSETCIVWEYRFPSKHVSFATAKINGRYPNNGTVANTECEEVYYVINGSGIIHSEFGDFEIGTGDVYHFSMGEKFYVEGNELDLVLVNAPSWKPEQHKELN</sequence>
<dbReference type="Proteomes" id="UP000176420">
    <property type="component" value="Unassembled WGS sequence"/>
</dbReference>
<evidence type="ECO:0000313" key="2">
    <source>
        <dbReference type="Proteomes" id="UP000176420"/>
    </source>
</evidence>
<dbReference type="EMBL" id="MHKI01000006">
    <property type="protein sequence ID" value="OGY87703.1"/>
    <property type="molecule type" value="Genomic_DNA"/>
</dbReference>
<gene>
    <name evidence="1" type="ORF">A2319_04625</name>
</gene>
<accession>A0A1G2BEN1</accession>
<protein>
    <recommendedName>
        <fullName evidence="3">Cupin 2 conserved barrel domain-containing protein</fullName>
    </recommendedName>
</protein>
<comment type="caution">
    <text evidence="1">The sequence shown here is derived from an EMBL/GenBank/DDBJ whole genome shotgun (WGS) entry which is preliminary data.</text>
</comment>
<organism evidence="1 2">
    <name type="scientific">Candidatus Kerfeldbacteria bacterium RIFOXYB2_FULL_38_14</name>
    <dbReference type="NCBI Taxonomy" id="1798547"/>
    <lineage>
        <taxon>Bacteria</taxon>
        <taxon>Candidatus Kerfeldiibacteriota</taxon>
    </lineage>
</organism>
<proteinExistence type="predicted"/>
<evidence type="ECO:0008006" key="3">
    <source>
        <dbReference type="Google" id="ProtNLM"/>
    </source>
</evidence>
<dbReference type="InterPro" id="IPR014710">
    <property type="entry name" value="RmlC-like_jellyroll"/>
</dbReference>
<dbReference type="Gene3D" id="2.60.120.10">
    <property type="entry name" value="Jelly Rolls"/>
    <property type="match status" value="1"/>
</dbReference>
<dbReference type="InterPro" id="IPR011051">
    <property type="entry name" value="RmlC_Cupin_sf"/>
</dbReference>
<evidence type="ECO:0000313" key="1">
    <source>
        <dbReference type="EMBL" id="OGY87703.1"/>
    </source>
</evidence>
<reference evidence="1 2" key="1">
    <citation type="journal article" date="2016" name="Nat. Commun.">
        <title>Thousands of microbial genomes shed light on interconnected biogeochemical processes in an aquifer system.</title>
        <authorList>
            <person name="Anantharaman K."/>
            <person name="Brown C.T."/>
            <person name="Hug L.A."/>
            <person name="Sharon I."/>
            <person name="Castelle C.J."/>
            <person name="Probst A.J."/>
            <person name="Thomas B.C."/>
            <person name="Singh A."/>
            <person name="Wilkins M.J."/>
            <person name="Karaoz U."/>
            <person name="Brodie E.L."/>
            <person name="Williams K.H."/>
            <person name="Hubbard S.S."/>
            <person name="Banfield J.F."/>
        </authorList>
    </citation>
    <scope>NUCLEOTIDE SEQUENCE [LARGE SCALE GENOMIC DNA]</scope>
</reference>
<dbReference type="SUPFAM" id="SSF51182">
    <property type="entry name" value="RmlC-like cupins"/>
    <property type="match status" value="1"/>
</dbReference>
<name>A0A1G2BEN1_9BACT</name>